<evidence type="ECO:0000259" key="2">
    <source>
        <dbReference type="Pfam" id="PF03413"/>
    </source>
</evidence>
<dbReference type="RefSeq" id="WP_184246580.1">
    <property type="nucleotide sequence ID" value="NZ_BAAACU010000028.1"/>
</dbReference>
<dbReference type="InterPro" id="IPR025711">
    <property type="entry name" value="PepSY"/>
</dbReference>
<comment type="caution">
    <text evidence="3">The sequence shown here is derived from an EMBL/GenBank/DDBJ whole genome shotgun (WGS) entry which is preliminary data.</text>
</comment>
<feature type="domain" description="PepSY" evidence="2">
    <location>
        <begin position="34"/>
        <end position="91"/>
    </location>
</feature>
<gene>
    <name evidence="3" type="ORF">GGQ92_001535</name>
</gene>
<feature type="domain" description="PepSY" evidence="2">
    <location>
        <begin position="153"/>
        <end position="208"/>
    </location>
</feature>
<feature type="compositionally biased region" description="Basic and acidic residues" evidence="1">
    <location>
        <begin position="122"/>
        <end position="146"/>
    </location>
</feature>
<name>A0A841RJR5_9BACI</name>
<sequence>MNNKIFFSIIGVLLLVGGILAVLTFNSDSASAYLTKDEAKNKIQTQFPGEIVELELDEESNKKVYEVEIKGSDRFYELEIDAETGEVLKIEEKLFNNQKVTDNQKNDDIPEVNVSQADDQDDQSKQDKKETKKVEANDDKDEENKSSKKSSIISIDKAKSIAKGLFNGKIDEIELDDDDGLRYYEIEMYSSTEVAELKINAYTGELISISKEKHEDDDDD</sequence>
<accession>A0A841RJR5</accession>
<dbReference type="Pfam" id="PF03413">
    <property type="entry name" value="PepSY"/>
    <property type="match status" value="2"/>
</dbReference>
<reference evidence="3 4" key="1">
    <citation type="submission" date="2020-08" db="EMBL/GenBank/DDBJ databases">
        <title>Genomic Encyclopedia of Type Strains, Phase IV (KMG-IV): sequencing the most valuable type-strain genomes for metagenomic binning, comparative biology and taxonomic classification.</title>
        <authorList>
            <person name="Goeker M."/>
        </authorList>
    </citation>
    <scope>NUCLEOTIDE SEQUENCE [LARGE SCALE GENOMIC DNA]</scope>
    <source>
        <strain evidence="3 4">DSM 11805</strain>
    </source>
</reference>
<organism evidence="3 4">
    <name type="scientific">Gracilibacillus halotolerans</name>
    <dbReference type="NCBI Taxonomy" id="74386"/>
    <lineage>
        <taxon>Bacteria</taxon>
        <taxon>Bacillati</taxon>
        <taxon>Bacillota</taxon>
        <taxon>Bacilli</taxon>
        <taxon>Bacillales</taxon>
        <taxon>Bacillaceae</taxon>
        <taxon>Gracilibacillus</taxon>
    </lineage>
</organism>
<feature type="region of interest" description="Disordered" evidence="1">
    <location>
        <begin position="101"/>
        <end position="151"/>
    </location>
</feature>
<dbReference type="EMBL" id="JACHON010000004">
    <property type="protein sequence ID" value="MBB6512749.1"/>
    <property type="molecule type" value="Genomic_DNA"/>
</dbReference>
<evidence type="ECO:0000256" key="1">
    <source>
        <dbReference type="SAM" id="MobiDB-lite"/>
    </source>
</evidence>
<dbReference type="Gene3D" id="3.10.450.40">
    <property type="match status" value="2"/>
</dbReference>
<dbReference type="Proteomes" id="UP000572212">
    <property type="component" value="Unassembled WGS sequence"/>
</dbReference>
<evidence type="ECO:0000313" key="3">
    <source>
        <dbReference type="EMBL" id="MBB6512749.1"/>
    </source>
</evidence>
<keyword evidence="4" id="KW-1185">Reference proteome</keyword>
<proteinExistence type="predicted"/>
<protein>
    <submittedName>
        <fullName evidence="3">Putative membrane protein YkoI</fullName>
    </submittedName>
</protein>
<evidence type="ECO:0000313" key="4">
    <source>
        <dbReference type="Proteomes" id="UP000572212"/>
    </source>
</evidence>
<dbReference type="AlphaFoldDB" id="A0A841RJR5"/>